<dbReference type="AlphaFoldDB" id="A0A4U1BLP6"/>
<organism evidence="2 3">
    <name type="scientific">Ferrimonas aestuarii</name>
    <dbReference type="NCBI Taxonomy" id="2569539"/>
    <lineage>
        <taxon>Bacteria</taxon>
        <taxon>Pseudomonadati</taxon>
        <taxon>Pseudomonadota</taxon>
        <taxon>Gammaproteobacteria</taxon>
        <taxon>Alteromonadales</taxon>
        <taxon>Ferrimonadaceae</taxon>
        <taxon>Ferrimonas</taxon>
    </lineage>
</organism>
<name>A0A4U1BLP6_9GAMM</name>
<protein>
    <recommendedName>
        <fullName evidence="1">Spondin domain-containing protein</fullName>
    </recommendedName>
</protein>
<proteinExistence type="predicted"/>
<dbReference type="InterPro" id="IPR009465">
    <property type="entry name" value="Spondin_N"/>
</dbReference>
<sequence>MKAHYALIGLTALMLAGCDDDDDNSPAPNPEPRATAEFTVTISNLTAAQPLSPLAAYLHDGSASGWSFGQAASVGLEQLAEAGNGSEWLAMAKSQGAYYSASGDGIVGPGASDSVTLTVYADQLSDIKLTGAGMLVNTNDAFAGINNLDLSGLAVGDSLTINLPVYDAGTEGNSELAATIPGPAGGGAGFDAMRDDVDYVARHPGVVGNQDGYGESALDGTHKFDAPVARLSVIRQQ</sequence>
<evidence type="ECO:0000313" key="3">
    <source>
        <dbReference type="Proteomes" id="UP000305675"/>
    </source>
</evidence>
<accession>A0A4U1BLP6</accession>
<evidence type="ECO:0000313" key="2">
    <source>
        <dbReference type="EMBL" id="TKB53044.1"/>
    </source>
</evidence>
<dbReference type="Pfam" id="PF06468">
    <property type="entry name" value="Spond_N"/>
    <property type="match status" value="1"/>
</dbReference>
<comment type="caution">
    <text evidence="2">The sequence shown here is derived from an EMBL/GenBank/DDBJ whole genome shotgun (WGS) entry which is preliminary data.</text>
</comment>
<dbReference type="NCBIfam" id="NF038123">
    <property type="entry name" value="NF038123_dom"/>
    <property type="match status" value="1"/>
</dbReference>
<dbReference type="PROSITE" id="PS51257">
    <property type="entry name" value="PROKAR_LIPOPROTEIN"/>
    <property type="match status" value="1"/>
</dbReference>
<reference evidence="2 3" key="1">
    <citation type="submission" date="2019-04" db="EMBL/GenBank/DDBJ databases">
        <authorList>
            <person name="Hwang J.C."/>
        </authorList>
    </citation>
    <scope>NUCLEOTIDE SEQUENCE [LARGE SCALE GENOMIC DNA]</scope>
    <source>
        <strain evidence="2 3">IMCC35002</strain>
    </source>
</reference>
<dbReference type="OrthoDB" id="5188840at2"/>
<dbReference type="InterPro" id="IPR038678">
    <property type="entry name" value="Spondin_N_sf"/>
</dbReference>
<dbReference type="Gene3D" id="2.60.40.2130">
    <property type="entry name" value="F-spondin domain"/>
    <property type="match status" value="1"/>
</dbReference>
<evidence type="ECO:0000259" key="1">
    <source>
        <dbReference type="Pfam" id="PF06468"/>
    </source>
</evidence>
<gene>
    <name evidence="2" type="ORF">FCL42_15310</name>
</gene>
<feature type="domain" description="Spondin" evidence="1">
    <location>
        <begin position="51"/>
        <end position="171"/>
    </location>
</feature>
<dbReference type="EMBL" id="SWCJ01000013">
    <property type="protein sequence ID" value="TKB53044.1"/>
    <property type="molecule type" value="Genomic_DNA"/>
</dbReference>
<dbReference type="Proteomes" id="UP000305675">
    <property type="component" value="Unassembled WGS sequence"/>
</dbReference>
<keyword evidence="3" id="KW-1185">Reference proteome</keyword>
<dbReference type="RefSeq" id="WP_136864296.1">
    <property type="nucleotide sequence ID" value="NZ_SWCJ01000013.1"/>
</dbReference>